<keyword evidence="2" id="KW-1133">Transmembrane helix</keyword>
<feature type="transmembrane region" description="Helical" evidence="2">
    <location>
        <begin position="161"/>
        <end position="184"/>
    </location>
</feature>
<proteinExistence type="predicted"/>
<reference evidence="4" key="1">
    <citation type="submission" date="2025-08" db="UniProtKB">
        <authorList>
            <consortium name="RefSeq"/>
        </authorList>
    </citation>
    <scope>IDENTIFICATION</scope>
    <source>
        <tissue evidence="4">Liver</tissue>
    </source>
</reference>
<feature type="compositionally biased region" description="Polar residues" evidence="1">
    <location>
        <begin position="311"/>
        <end position="322"/>
    </location>
</feature>
<dbReference type="PANTHER" id="PTHR36464">
    <property type="entry name" value="PROTEIN BEAN1"/>
    <property type="match status" value="1"/>
</dbReference>
<gene>
    <name evidence="4" type="primary">BEAN1</name>
</gene>
<dbReference type="RefSeq" id="XP_025024974.1">
    <property type="nucleotide sequence ID" value="XM_025169206.1"/>
</dbReference>
<dbReference type="OMA" id="QANITHP"/>
<evidence type="ECO:0000256" key="2">
    <source>
        <dbReference type="SAM" id="Phobius"/>
    </source>
</evidence>
<feature type="transmembrane region" description="Helical" evidence="2">
    <location>
        <begin position="59"/>
        <end position="77"/>
    </location>
</feature>
<sequence>MSNDKNKQKEENPQHTLFCFLACVCNQKDKQISSNIGDDHSFGPRSSAAGGKLRDHGEYIALLFFHFSLLLGSAVQIRTSSSYSSLYEKGFLPCRKEELQCRDGFCLINWLLCHYRKVCGKEYDSITVTCSEIHLNHSNFISKITRYTETSRDTIMLDSSVLVAGVVIGVVLFLSCVAILIGSLRKNQCFRHLQLWGDASYTPDCFSYGGSVGELRSSCTEEFPPFYFSSYMEALSQANITHPDSPPRYDECVGPGAVQIYLPTEDPPPYSLIDPCQQNDVTINNPLERGSTRTMGRDSEDVVRVPDPHQPSMSLPSSSPTDTAPPYEVIGCEQNVPLPQVPLPLLKDSADYHQTLFNRIM</sequence>
<accession>A0A9F5J1Q0</accession>
<evidence type="ECO:0000313" key="3">
    <source>
        <dbReference type="Proteomes" id="UP000695026"/>
    </source>
</evidence>
<protein>
    <submittedName>
        <fullName evidence="4">Protein BEAN1</fullName>
    </submittedName>
</protein>
<dbReference type="KEGG" id="pbi:103051939"/>
<dbReference type="AlphaFoldDB" id="A0A9F5J1Q0"/>
<evidence type="ECO:0000313" key="4">
    <source>
        <dbReference type="RefSeq" id="XP_025024974.1"/>
    </source>
</evidence>
<dbReference type="PANTHER" id="PTHR36464:SF1">
    <property type="entry name" value="PROTEIN BEAN1"/>
    <property type="match status" value="1"/>
</dbReference>
<name>A0A9F5J1Q0_PYTBI</name>
<dbReference type="Proteomes" id="UP000695026">
    <property type="component" value="Unplaced"/>
</dbReference>
<dbReference type="GeneID" id="103051939"/>
<keyword evidence="2" id="KW-0812">Transmembrane</keyword>
<dbReference type="OrthoDB" id="9085892at2759"/>
<evidence type="ECO:0000256" key="1">
    <source>
        <dbReference type="SAM" id="MobiDB-lite"/>
    </source>
</evidence>
<feature type="compositionally biased region" description="Basic and acidic residues" evidence="1">
    <location>
        <begin position="295"/>
        <end position="307"/>
    </location>
</feature>
<dbReference type="CTD" id="146227"/>
<feature type="region of interest" description="Disordered" evidence="1">
    <location>
        <begin position="282"/>
        <end position="325"/>
    </location>
</feature>
<dbReference type="InterPro" id="IPR039352">
    <property type="entry name" value="BEAN1"/>
</dbReference>
<keyword evidence="3" id="KW-1185">Reference proteome</keyword>
<organism evidence="3 4">
    <name type="scientific">Python bivittatus</name>
    <name type="common">Burmese python</name>
    <name type="synonym">Python molurus bivittatus</name>
    <dbReference type="NCBI Taxonomy" id="176946"/>
    <lineage>
        <taxon>Eukaryota</taxon>
        <taxon>Metazoa</taxon>
        <taxon>Chordata</taxon>
        <taxon>Craniata</taxon>
        <taxon>Vertebrata</taxon>
        <taxon>Euteleostomi</taxon>
        <taxon>Lepidosauria</taxon>
        <taxon>Squamata</taxon>
        <taxon>Bifurcata</taxon>
        <taxon>Unidentata</taxon>
        <taxon>Episquamata</taxon>
        <taxon>Toxicofera</taxon>
        <taxon>Serpentes</taxon>
        <taxon>Henophidia</taxon>
        <taxon>Pythonidae</taxon>
        <taxon>Python</taxon>
    </lineage>
</organism>
<keyword evidence="2" id="KW-0472">Membrane</keyword>